<sequence>MASLKSRNAPDHDPRVLAARQGLAYWRVRRSVEREAGQISPAGVDRLRADLAEAVAR</sequence>
<accession>A0ABN5YPF1</accession>
<name>A0ABN5YPF1_9MYCO</name>
<dbReference type="EMBL" id="AP022577">
    <property type="protein sequence ID" value="BBX83543.1"/>
    <property type="molecule type" value="Genomic_DNA"/>
</dbReference>
<evidence type="ECO:0000313" key="1">
    <source>
        <dbReference type="EMBL" id="BBX83543.1"/>
    </source>
</evidence>
<dbReference type="Proteomes" id="UP000465609">
    <property type="component" value="Chromosome"/>
</dbReference>
<organism evidence="1 2">
    <name type="scientific">Mycolicibacterium aubagnense</name>
    <dbReference type="NCBI Taxonomy" id="319707"/>
    <lineage>
        <taxon>Bacteria</taxon>
        <taxon>Bacillati</taxon>
        <taxon>Actinomycetota</taxon>
        <taxon>Actinomycetes</taxon>
        <taxon>Mycobacteriales</taxon>
        <taxon>Mycobacteriaceae</taxon>
        <taxon>Mycolicibacterium</taxon>
    </lineage>
</organism>
<gene>
    <name evidence="1" type="ORF">MAUB_14160</name>
</gene>
<proteinExistence type="predicted"/>
<evidence type="ECO:0000313" key="2">
    <source>
        <dbReference type="Proteomes" id="UP000465609"/>
    </source>
</evidence>
<keyword evidence="2" id="KW-1185">Reference proteome</keyword>
<protein>
    <submittedName>
        <fullName evidence="1">Uncharacterized protein</fullName>
    </submittedName>
</protein>
<reference evidence="1 2" key="1">
    <citation type="journal article" date="2019" name="Emerg. Microbes Infect.">
        <title>Comprehensive subspecies identification of 175 nontuberculous mycobacteria species based on 7547 genomic profiles.</title>
        <authorList>
            <person name="Matsumoto Y."/>
            <person name="Kinjo T."/>
            <person name="Motooka D."/>
            <person name="Nabeya D."/>
            <person name="Jung N."/>
            <person name="Uechi K."/>
            <person name="Horii T."/>
            <person name="Iida T."/>
            <person name="Fujita J."/>
            <person name="Nakamura S."/>
        </authorList>
    </citation>
    <scope>NUCLEOTIDE SEQUENCE [LARGE SCALE GENOMIC DNA]</scope>
    <source>
        <strain evidence="1 2">JCM 15296</strain>
    </source>
</reference>